<dbReference type="CDD" id="cd00051">
    <property type="entry name" value="EFh"/>
    <property type="match status" value="1"/>
</dbReference>
<keyword evidence="6" id="KW-1185">Reference proteome</keyword>
<comment type="caution">
    <text evidence="5">The sequence shown here is derived from an EMBL/GenBank/DDBJ whole genome shotgun (WGS) entry which is preliminary data.</text>
</comment>
<evidence type="ECO:0000256" key="1">
    <source>
        <dbReference type="ARBA" id="ARBA00022723"/>
    </source>
</evidence>
<dbReference type="InterPro" id="IPR039647">
    <property type="entry name" value="EF_hand_pair_protein_CML-like"/>
</dbReference>
<evidence type="ECO:0000256" key="3">
    <source>
        <dbReference type="ARBA" id="ARBA00022837"/>
    </source>
</evidence>
<dbReference type="InterPro" id="IPR002048">
    <property type="entry name" value="EF_hand_dom"/>
</dbReference>
<dbReference type="SUPFAM" id="SSF47473">
    <property type="entry name" value="EF-hand"/>
    <property type="match status" value="1"/>
</dbReference>
<dbReference type="EMBL" id="JASCZI010181247">
    <property type="protein sequence ID" value="MED6179587.1"/>
    <property type="molecule type" value="Genomic_DNA"/>
</dbReference>
<evidence type="ECO:0000256" key="2">
    <source>
        <dbReference type="ARBA" id="ARBA00022737"/>
    </source>
</evidence>
<feature type="domain" description="EF-hand" evidence="4">
    <location>
        <begin position="124"/>
        <end position="158"/>
    </location>
</feature>
<name>A0ABU6W124_9FABA</name>
<keyword evidence="2" id="KW-0677">Repeat</keyword>
<keyword evidence="3" id="KW-0106">Calcium</keyword>
<organism evidence="5 6">
    <name type="scientific">Stylosanthes scabra</name>
    <dbReference type="NCBI Taxonomy" id="79078"/>
    <lineage>
        <taxon>Eukaryota</taxon>
        <taxon>Viridiplantae</taxon>
        <taxon>Streptophyta</taxon>
        <taxon>Embryophyta</taxon>
        <taxon>Tracheophyta</taxon>
        <taxon>Spermatophyta</taxon>
        <taxon>Magnoliopsida</taxon>
        <taxon>eudicotyledons</taxon>
        <taxon>Gunneridae</taxon>
        <taxon>Pentapetalae</taxon>
        <taxon>rosids</taxon>
        <taxon>fabids</taxon>
        <taxon>Fabales</taxon>
        <taxon>Fabaceae</taxon>
        <taxon>Papilionoideae</taxon>
        <taxon>50 kb inversion clade</taxon>
        <taxon>dalbergioids sensu lato</taxon>
        <taxon>Dalbergieae</taxon>
        <taxon>Pterocarpus clade</taxon>
        <taxon>Stylosanthes</taxon>
    </lineage>
</organism>
<evidence type="ECO:0000259" key="4">
    <source>
        <dbReference type="PROSITE" id="PS50222"/>
    </source>
</evidence>
<proteinExistence type="predicted"/>
<feature type="domain" description="EF-hand" evidence="4">
    <location>
        <begin position="85"/>
        <end position="120"/>
    </location>
</feature>
<dbReference type="Pfam" id="PF13499">
    <property type="entry name" value="EF-hand_7"/>
    <property type="match status" value="1"/>
</dbReference>
<dbReference type="Proteomes" id="UP001341840">
    <property type="component" value="Unassembled WGS sequence"/>
</dbReference>
<gene>
    <name evidence="5" type="ORF">PIB30_002412</name>
</gene>
<dbReference type="InterPro" id="IPR018247">
    <property type="entry name" value="EF_Hand_1_Ca_BS"/>
</dbReference>
<evidence type="ECO:0000313" key="5">
    <source>
        <dbReference type="EMBL" id="MED6179587.1"/>
    </source>
</evidence>
<sequence length="158" mass="18105">MCSLSHNDLQRIFEKLDKNGDGLVSLDELNWLLEKTTGGSSISLQELEELLVGKKSLNFDEFVFFYDSISNRKINDDEEEVVEEEVESDLEKAFKVFDLNGDGFISSQELECVLKRLGLLEEQSGNKDCRAMIFSYDTNLDGQLDFEEFKNMMMLTTS</sequence>
<dbReference type="Pfam" id="PF00036">
    <property type="entry name" value="EF-hand_1"/>
    <property type="match status" value="1"/>
</dbReference>
<accession>A0ABU6W124</accession>
<evidence type="ECO:0000313" key="6">
    <source>
        <dbReference type="Proteomes" id="UP001341840"/>
    </source>
</evidence>
<protein>
    <recommendedName>
        <fullName evidence="4">EF-hand domain-containing protein</fullName>
    </recommendedName>
</protein>
<dbReference type="PANTHER" id="PTHR10891">
    <property type="entry name" value="EF-HAND CALCIUM-BINDING DOMAIN CONTAINING PROTEIN"/>
    <property type="match status" value="1"/>
</dbReference>
<dbReference type="InterPro" id="IPR011992">
    <property type="entry name" value="EF-hand-dom_pair"/>
</dbReference>
<dbReference type="PROSITE" id="PS50222">
    <property type="entry name" value="EF_HAND_2"/>
    <property type="match status" value="3"/>
</dbReference>
<feature type="domain" description="EF-hand" evidence="4">
    <location>
        <begin position="4"/>
        <end position="39"/>
    </location>
</feature>
<reference evidence="5 6" key="1">
    <citation type="journal article" date="2023" name="Plants (Basel)">
        <title>Bridging the Gap: Combining Genomics and Transcriptomics Approaches to Understand Stylosanthes scabra, an Orphan Legume from the Brazilian Caatinga.</title>
        <authorList>
            <person name="Ferreira-Neto J.R.C."/>
            <person name="da Silva M.D."/>
            <person name="Binneck E."/>
            <person name="de Melo N.F."/>
            <person name="da Silva R.H."/>
            <person name="de Melo A.L.T.M."/>
            <person name="Pandolfi V."/>
            <person name="Bustamante F.O."/>
            <person name="Brasileiro-Vidal A.C."/>
            <person name="Benko-Iseppon A.M."/>
        </authorList>
    </citation>
    <scope>NUCLEOTIDE SEQUENCE [LARGE SCALE GENOMIC DNA]</scope>
    <source>
        <tissue evidence="5">Leaves</tissue>
    </source>
</reference>
<dbReference type="SMART" id="SM00054">
    <property type="entry name" value="EFh"/>
    <property type="match status" value="3"/>
</dbReference>
<dbReference type="Gene3D" id="1.10.238.10">
    <property type="entry name" value="EF-hand"/>
    <property type="match status" value="2"/>
</dbReference>
<dbReference type="PROSITE" id="PS00018">
    <property type="entry name" value="EF_HAND_1"/>
    <property type="match status" value="2"/>
</dbReference>
<keyword evidence="1" id="KW-0479">Metal-binding</keyword>